<dbReference type="Proteomes" id="UP001054945">
    <property type="component" value="Unassembled WGS sequence"/>
</dbReference>
<sequence length="162" mass="17625">MLDPTPTTPKLNSVSRDARLFVKVEKPKSSYCNAIDLWFDIEDSTSCNLTTRHLNLNSRDSLIALQTRSKIAAEAISDQHSQLAERQLLSVCPNTSAVSRATLDQIFDELGVEGDGCTPPSLSTPGRGLIGDIRLGQTCDHPHLRLVRIALSDGDILQKAAS</sequence>
<accession>A0AAV4XAL7</accession>
<dbReference type="AlphaFoldDB" id="A0AAV4XAL7"/>
<gene>
    <name evidence="1" type="ORF">CEXT_117381</name>
</gene>
<keyword evidence="2" id="KW-1185">Reference proteome</keyword>
<dbReference type="EMBL" id="BPLR01000111">
    <property type="protein sequence ID" value="GIY92197.1"/>
    <property type="molecule type" value="Genomic_DNA"/>
</dbReference>
<reference evidence="1 2" key="1">
    <citation type="submission" date="2021-06" db="EMBL/GenBank/DDBJ databases">
        <title>Caerostris extrusa draft genome.</title>
        <authorList>
            <person name="Kono N."/>
            <person name="Arakawa K."/>
        </authorList>
    </citation>
    <scope>NUCLEOTIDE SEQUENCE [LARGE SCALE GENOMIC DNA]</scope>
</reference>
<organism evidence="1 2">
    <name type="scientific">Caerostris extrusa</name>
    <name type="common">Bark spider</name>
    <name type="synonym">Caerostris bankana</name>
    <dbReference type="NCBI Taxonomy" id="172846"/>
    <lineage>
        <taxon>Eukaryota</taxon>
        <taxon>Metazoa</taxon>
        <taxon>Ecdysozoa</taxon>
        <taxon>Arthropoda</taxon>
        <taxon>Chelicerata</taxon>
        <taxon>Arachnida</taxon>
        <taxon>Araneae</taxon>
        <taxon>Araneomorphae</taxon>
        <taxon>Entelegynae</taxon>
        <taxon>Araneoidea</taxon>
        <taxon>Araneidae</taxon>
        <taxon>Caerostris</taxon>
    </lineage>
</organism>
<protein>
    <submittedName>
        <fullName evidence="1">Uncharacterized protein</fullName>
    </submittedName>
</protein>
<comment type="caution">
    <text evidence="1">The sequence shown here is derived from an EMBL/GenBank/DDBJ whole genome shotgun (WGS) entry which is preliminary data.</text>
</comment>
<evidence type="ECO:0000313" key="1">
    <source>
        <dbReference type="EMBL" id="GIY92197.1"/>
    </source>
</evidence>
<proteinExistence type="predicted"/>
<evidence type="ECO:0000313" key="2">
    <source>
        <dbReference type="Proteomes" id="UP001054945"/>
    </source>
</evidence>
<name>A0AAV4XAL7_CAEEX</name>